<dbReference type="Gene3D" id="1.20.1280.50">
    <property type="match status" value="1"/>
</dbReference>
<evidence type="ECO:0000313" key="2">
    <source>
        <dbReference type="EMBL" id="KAG5635476.1"/>
    </source>
</evidence>
<sequence length="523" mass="58623">MSFPCDGTNRHLVSEVVEALAPPLLENRNSVQGDEFWNIRVGNALKERRIVPILPDYVATLENNDTIVASVHSSSDEEDSVNNSSNTNRCPSTSERQAFSAFVSSRSEDFMQTEAGLGRLQLKLIRASKDLQDEIDTYNSALSPIQLLPFELLIEIFSHAVSHVPKQSIPRKDQPPLSVSQVSSLWRKASLECPALWSALSLNVYDENPSTSDQTTGLINYATLGVHMGILAMPASSWFPLGQLTRLIMESRMDSRTFNNIIIQCHNLVYGSFTIDVDFSSDWPFTELRHPSIFPHLSALRLRVDGSSNALVEVEDTLRQLFFPAIKMFEFSYDGPRPDLSLSPAILSLYPHNTAITIPLTHLVLANVVLIPVELLTMLGACTALEKFAFEPLRKDLPEILADLVEPKCGIPAPYLPSLTSFILVVDHKDLRALPRRLADLVKAWTNNPARRRPLESVIVYDCEDTTLGKDRAMLAFNELRELLGPWMEKDDGVAITESGMVLQAKMVYKPFRLSEQLDWFEE</sequence>
<evidence type="ECO:0000256" key="1">
    <source>
        <dbReference type="SAM" id="MobiDB-lite"/>
    </source>
</evidence>
<reference evidence="2" key="1">
    <citation type="submission" date="2021-02" db="EMBL/GenBank/DDBJ databases">
        <authorList>
            <person name="Nieuwenhuis M."/>
            <person name="Van De Peppel L.J.J."/>
        </authorList>
    </citation>
    <scope>NUCLEOTIDE SEQUENCE</scope>
    <source>
        <strain evidence="2">D49</strain>
    </source>
</reference>
<protein>
    <recommendedName>
        <fullName evidence="4">F-box domain-containing protein</fullName>
    </recommendedName>
</protein>
<proteinExistence type="predicted"/>
<organism evidence="2 3">
    <name type="scientific">Sphagnurus paluster</name>
    <dbReference type="NCBI Taxonomy" id="117069"/>
    <lineage>
        <taxon>Eukaryota</taxon>
        <taxon>Fungi</taxon>
        <taxon>Dikarya</taxon>
        <taxon>Basidiomycota</taxon>
        <taxon>Agaricomycotina</taxon>
        <taxon>Agaricomycetes</taxon>
        <taxon>Agaricomycetidae</taxon>
        <taxon>Agaricales</taxon>
        <taxon>Tricholomatineae</taxon>
        <taxon>Lyophyllaceae</taxon>
        <taxon>Sphagnurus</taxon>
    </lineage>
</organism>
<gene>
    <name evidence="2" type="ORF">H0H81_011094</name>
</gene>
<feature type="region of interest" description="Disordered" evidence="1">
    <location>
        <begin position="72"/>
        <end position="92"/>
    </location>
</feature>
<dbReference type="AlphaFoldDB" id="A0A9P7K544"/>
<dbReference type="Proteomes" id="UP000717328">
    <property type="component" value="Unassembled WGS sequence"/>
</dbReference>
<evidence type="ECO:0008006" key="4">
    <source>
        <dbReference type="Google" id="ProtNLM"/>
    </source>
</evidence>
<comment type="caution">
    <text evidence="2">The sequence shown here is derived from an EMBL/GenBank/DDBJ whole genome shotgun (WGS) entry which is preliminary data.</text>
</comment>
<reference evidence="2" key="2">
    <citation type="submission" date="2021-10" db="EMBL/GenBank/DDBJ databases">
        <title>Phylogenomics reveals ancestral predisposition of the termite-cultivated fungus Termitomyces towards a domesticated lifestyle.</title>
        <authorList>
            <person name="Auxier B."/>
            <person name="Grum-Grzhimaylo A."/>
            <person name="Cardenas M.E."/>
            <person name="Lodge J.D."/>
            <person name="Laessoe T."/>
            <person name="Pedersen O."/>
            <person name="Smith M.E."/>
            <person name="Kuyper T.W."/>
            <person name="Franco-Molano E.A."/>
            <person name="Baroni T.J."/>
            <person name="Aanen D.K."/>
        </authorList>
    </citation>
    <scope>NUCLEOTIDE SEQUENCE</scope>
    <source>
        <strain evidence="2">D49</strain>
    </source>
</reference>
<evidence type="ECO:0000313" key="3">
    <source>
        <dbReference type="Proteomes" id="UP000717328"/>
    </source>
</evidence>
<dbReference type="OrthoDB" id="2269034at2759"/>
<accession>A0A9P7K544</accession>
<dbReference type="EMBL" id="JABCKI010006081">
    <property type="protein sequence ID" value="KAG5635476.1"/>
    <property type="molecule type" value="Genomic_DNA"/>
</dbReference>
<keyword evidence="3" id="KW-1185">Reference proteome</keyword>
<name>A0A9P7K544_9AGAR</name>